<feature type="domain" description="BZIP" evidence="4">
    <location>
        <begin position="108"/>
        <end position="166"/>
    </location>
</feature>
<evidence type="ECO:0000259" key="4">
    <source>
        <dbReference type="PROSITE" id="PS50217"/>
    </source>
</evidence>
<keyword evidence="2" id="KW-0539">Nucleus</keyword>
<dbReference type="PANTHER" id="PTHR40621:SF6">
    <property type="entry name" value="AP-1-LIKE TRANSCRIPTION FACTOR YAP1-RELATED"/>
    <property type="match status" value="1"/>
</dbReference>
<dbReference type="InterPro" id="IPR004827">
    <property type="entry name" value="bZIP"/>
</dbReference>
<sequence>MSVNVVSPTSTGSCVPPSQRNRNFSPSSTARPATMTTFQAAHQPHGLSMSDGMSHDVGYDTNPPGSDRSPLHDLGFYKNITPEQKQTKDGQPAKRRGPKPDSKPALTRRQELNRQAQRTHRERKEMYIKALEQEVLRLKETFSQTTRERDTIAEENRRLKELLQQHGISYDFGSSPIRFKHENSSYGPSSSGSISGSYRGASDSAGFSPTPDPIPGMHQGQMAPPQSMPMRNMAQLPNNRLDYDQIGIDFVLTLERPCMDHMQYLLVRSHNPTGQPHHHPMENADDALHEHMSGHALMASGPPLSHIIDRPAEPYPHQMPEEMSPTALGKLLDLSSRLPRNMYDREGEITPIMAWAMIFGHERVNELAEEDVERVKKGLEGKVRCYGFGAVVEEFEVRDAIAAVFNDKDSVMRG</sequence>
<dbReference type="SUPFAM" id="SSF57959">
    <property type="entry name" value="Leucine zipper domain"/>
    <property type="match status" value="1"/>
</dbReference>
<evidence type="ECO:0000313" key="5">
    <source>
        <dbReference type="EMBL" id="SMQ46450.1"/>
    </source>
</evidence>
<dbReference type="SMART" id="SM00338">
    <property type="entry name" value="BRLZ"/>
    <property type="match status" value="1"/>
</dbReference>
<evidence type="ECO:0000256" key="3">
    <source>
        <dbReference type="SAM" id="MobiDB-lite"/>
    </source>
</evidence>
<dbReference type="Gene3D" id="1.20.5.170">
    <property type="match status" value="1"/>
</dbReference>
<dbReference type="AlphaFoldDB" id="A0A1X7RGU8"/>
<protein>
    <recommendedName>
        <fullName evidence="4">BZIP domain-containing protein</fullName>
    </recommendedName>
</protein>
<dbReference type="PANTHER" id="PTHR40621">
    <property type="entry name" value="TRANSCRIPTION FACTOR KAPC-RELATED"/>
    <property type="match status" value="1"/>
</dbReference>
<feature type="region of interest" description="Disordered" evidence="3">
    <location>
        <begin position="1"/>
        <end position="122"/>
    </location>
</feature>
<reference evidence="5 6" key="1">
    <citation type="submission" date="2016-06" db="EMBL/GenBank/DDBJ databases">
        <authorList>
            <person name="Kjaerup R.B."/>
            <person name="Dalgaard T.S."/>
            <person name="Juul-Madsen H.R."/>
        </authorList>
    </citation>
    <scope>NUCLEOTIDE SEQUENCE [LARGE SCALE GENOMIC DNA]</scope>
</reference>
<dbReference type="GO" id="GO:0001228">
    <property type="term" value="F:DNA-binding transcription activator activity, RNA polymerase II-specific"/>
    <property type="evidence" value="ECO:0007669"/>
    <property type="project" value="TreeGrafter"/>
</dbReference>
<dbReference type="GO" id="GO:0000976">
    <property type="term" value="F:transcription cis-regulatory region binding"/>
    <property type="evidence" value="ECO:0007669"/>
    <property type="project" value="InterPro"/>
</dbReference>
<feature type="compositionally biased region" description="Polar residues" evidence="3">
    <location>
        <begin position="1"/>
        <end position="40"/>
    </location>
</feature>
<dbReference type="CDD" id="cd14688">
    <property type="entry name" value="bZIP_YAP"/>
    <property type="match status" value="1"/>
</dbReference>
<evidence type="ECO:0000313" key="6">
    <source>
        <dbReference type="Proteomes" id="UP000215127"/>
    </source>
</evidence>
<gene>
    <name evidence="5" type="ORF">ZT3D7_G1596</name>
</gene>
<dbReference type="InterPro" id="IPR046347">
    <property type="entry name" value="bZIP_sf"/>
</dbReference>
<proteinExistence type="predicted"/>
<dbReference type="Proteomes" id="UP000215127">
    <property type="component" value="Chromosome 1"/>
</dbReference>
<dbReference type="PROSITE" id="PS50217">
    <property type="entry name" value="BZIP"/>
    <property type="match status" value="1"/>
</dbReference>
<comment type="subcellular location">
    <subcellularLocation>
        <location evidence="1">Nucleus</location>
    </subcellularLocation>
</comment>
<evidence type="ECO:0000256" key="1">
    <source>
        <dbReference type="ARBA" id="ARBA00004123"/>
    </source>
</evidence>
<feature type="compositionally biased region" description="Basic and acidic residues" evidence="3">
    <location>
        <begin position="85"/>
        <end position="112"/>
    </location>
</feature>
<feature type="region of interest" description="Disordered" evidence="3">
    <location>
        <begin position="181"/>
        <end position="222"/>
    </location>
</feature>
<accession>A0A1X7RGU8</accession>
<name>A0A1X7RGU8_ZYMT9</name>
<evidence type="ECO:0000256" key="2">
    <source>
        <dbReference type="ARBA" id="ARBA00023242"/>
    </source>
</evidence>
<organism evidence="5 6">
    <name type="scientific">Zymoseptoria tritici (strain ST99CH_3D7)</name>
    <dbReference type="NCBI Taxonomy" id="1276538"/>
    <lineage>
        <taxon>Eukaryota</taxon>
        <taxon>Fungi</taxon>
        <taxon>Dikarya</taxon>
        <taxon>Ascomycota</taxon>
        <taxon>Pezizomycotina</taxon>
        <taxon>Dothideomycetes</taxon>
        <taxon>Dothideomycetidae</taxon>
        <taxon>Mycosphaerellales</taxon>
        <taxon>Mycosphaerellaceae</taxon>
        <taxon>Zymoseptoria</taxon>
    </lineage>
</organism>
<dbReference type="EMBL" id="LT853692">
    <property type="protein sequence ID" value="SMQ46450.1"/>
    <property type="molecule type" value="Genomic_DNA"/>
</dbReference>
<dbReference type="GO" id="GO:0090575">
    <property type="term" value="C:RNA polymerase II transcription regulator complex"/>
    <property type="evidence" value="ECO:0007669"/>
    <property type="project" value="TreeGrafter"/>
</dbReference>
<dbReference type="InterPro" id="IPR050936">
    <property type="entry name" value="AP-1-like"/>
</dbReference>
<keyword evidence="6" id="KW-1185">Reference proteome</keyword>
<feature type="compositionally biased region" description="Low complexity" evidence="3">
    <location>
        <begin position="184"/>
        <end position="202"/>
    </location>
</feature>